<dbReference type="CTD" id="20326327"/>
<name>A0A074ZUA2_OPIVI</name>
<organism evidence="8 9">
    <name type="scientific">Opisthorchis viverrini</name>
    <name type="common">Southeast Asian liver fluke</name>
    <dbReference type="NCBI Taxonomy" id="6198"/>
    <lineage>
        <taxon>Eukaryota</taxon>
        <taxon>Metazoa</taxon>
        <taxon>Spiralia</taxon>
        <taxon>Lophotrochozoa</taxon>
        <taxon>Platyhelminthes</taxon>
        <taxon>Trematoda</taxon>
        <taxon>Digenea</taxon>
        <taxon>Opisthorchiida</taxon>
        <taxon>Opisthorchiata</taxon>
        <taxon>Opisthorchiidae</taxon>
        <taxon>Opisthorchis</taxon>
    </lineage>
</organism>
<dbReference type="GO" id="GO:0003899">
    <property type="term" value="F:DNA-directed RNA polymerase activity"/>
    <property type="evidence" value="ECO:0007669"/>
    <property type="project" value="UniProtKB-EC"/>
</dbReference>
<dbReference type="AlphaFoldDB" id="A0A074ZUA2"/>
<dbReference type="STRING" id="6198.A0A074ZUA2"/>
<dbReference type="RefSeq" id="XP_009177473.1">
    <property type="nucleotide sequence ID" value="XM_009179209.1"/>
</dbReference>
<evidence type="ECO:0000256" key="2">
    <source>
        <dbReference type="ARBA" id="ARBA00012418"/>
    </source>
</evidence>
<dbReference type="KEGG" id="ovi:T265_12159"/>
<comment type="similarity">
    <text evidence="1">Belongs to the RNA polymerase beta' chain family.</text>
</comment>
<keyword evidence="5" id="KW-0548">Nucleotidyltransferase</keyword>
<evidence type="ECO:0000256" key="1">
    <source>
        <dbReference type="ARBA" id="ARBA00006460"/>
    </source>
</evidence>
<feature type="domain" description="RNA polymerase Rpb1" evidence="7">
    <location>
        <begin position="3"/>
        <end position="72"/>
    </location>
</feature>
<evidence type="ECO:0000259" key="7">
    <source>
        <dbReference type="Pfam" id="PF04998"/>
    </source>
</evidence>
<dbReference type="InterPro" id="IPR045867">
    <property type="entry name" value="DNA-dir_RpoC_beta_prime"/>
</dbReference>
<sequence length="134" mass="14936">MQYPAVFDLNRLYTNNIAIMSQTYGIEAARAAIQKEVSGVFGHYGIYVDSRHLSLIADYMTKSGSYRAFNRSAFIGHPSPLQQMSFETVTSSLKSTIQENRVDELVSPSASIVTGRTVHNSGTNCFELYQRLPC</sequence>
<evidence type="ECO:0000256" key="6">
    <source>
        <dbReference type="ARBA" id="ARBA00023163"/>
    </source>
</evidence>
<dbReference type="InterPro" id="IPR007081">
    <property type="entry name" value="RNA_pol_Rpb1_5"/>
</dbReference>
<accession>A0A074ZUA2</accession>
<dbReference type="GeneID" id="20326327"/>
<keyword evidence="3" id="KW-0240">DNA-directed RNA polymerase</keyword>
<dbReference type="EC" id="2.7.7.6" evidence="2"/>
<reference evidence="8 9" key="1">
    <citation type="submission" date="2013-11" db="EMBL/GenBank/DDBJ databases">
        <title>Opisthorchis viverrini - life in the bile duct.</title>
        <authorList>
            <person name="Young N.D."/>
            <person name="Nagarajan N."/>
            <person name="Lin S.J."/>
            <person name="Korhonen P.K."/>
            <person name="Jex A.R."/>
            <person name="Hall R.S."/>
            <person name="Safavi-Hemami H."/>
            <person name="Kaewkong W."/>
            <person name="Bertrand D."/>
            <person name="Gao S."/>
            <person name="Seet Q."/>
            <person name="Wongkham S."/>
            <person name="Teh B.T."/>
            <person name="Wongkham C."/>
            <person name="Intapan P.M."/>
            <person name="Maleewong W."/>
            <person name="Yang X."/>
            <person name="Hu M."/>
            <person name="Wang Z."/>
            <person name="Hofmann A."/>
            <person name="Sternberg P.W."/>
            <person name="Tan P."/>
            <person name="Wang J."/>
            <person name="Gasser R.B."/>
        </authorList>
    </citation>
    <scope>NUCLEOTIDE SEQUENCE [LARGE SCALE GENOMIC DNA]</scope>
</reference>
<dbReference type="PANTHER" id="PTHR19376:SF11">
    <property type="entry name" value="DNA-DIRECTED RNA POLYMERASE I SUBUNIT RPA1"/>
    <property type="match status" value="1"/>
</dbReference>
<dbReference type="SUPFAM" id="SSF64484">
    <property type="entry name" value="beta and beta-prime subunits of DNA dependent RNA-polymerase"/>
    <property type="match status" value="1"/>
</dbReference>
<evidence type="ECO:0000313" key="9">
    <source>
        <dbReference type="Proteomes" id="UP000054324"/>
    </source>
</evidence>
<evidence type="ECO:0000256" key="4">
    <source>
        <dbReference type="ARBA" id="ARBA00022679"/>
    </source>
</evidence>
<gene>
    <name evidence="8" type="ORF">T265_12159</name>
</gene>
<dbReference type="PANTHER" id="PTHR19376">
    <property type="entry name" value="DNA-DIRECTED RNA POLYMERASE"/>
    <property type="match status" value="1"/>
</dbReference>
<dbReference type="OrthoDB" id="270392at2759"/>
<dbReference type="GO" id="GO:0005736">
    <property type="term" value="C:RNA polymerase I complex"/>
    <property type="evidence" value="ECO:0007669"/>
    <property type="project" value="TreeGrafter"/>
</dbReference>
<proteinExistence type="inferred from homology"/>
<evidence type="ECO:0000256" key="3">
    <source>
        <dbReference type="ARBA" id="ARBA00022478"/>
    </source>
</evidence>
<protein>
    <recommendedName>
        <fullName evidence="2">DNA-directed RNA polymerase</fullName>
        <ecNumber evidence="2">2.7.7.6</ecNumber>
    </recommendedName>
</protein>
<evidence type="ECO:0000256" key="5">
    <source>
        <dbReference type="ARBA" id="ARBA00022695"/>
    </source>
</evidence>
<dbReference type="EMBL" id="KL598004">
    <property type="protein sequence ID" value="KER18779.1"/>
    <property type="molecule type" value="Genomic_DNA"/>
</dbReference>
<keyword evidence="4" id="KW-0808">Transferase</keyword>
<keyword evidence="9" id="KW-1185">Reference proteome</keyword>
<dbReference type="Proteomes" id="UP000054324">
    <property type="component" value="Unassembled WGS sequence"/>
</dbReference>
<dbReference type="GO" id="GO:0003677">
    <property type="term" value="F:DNA binding"/>
    <property type="evidence" value="ECO:0007669"/>
    <property type="project" value="InterPro"/>
</dbReference>
<dbReference type="Pfam" id="PF04998">
    <property type="entry name" value="RNA_pol_Rpb1_5"/>
    <property type="match status" value="1"/>
</dbReference>
<keyword evidence="6" id="KW-0804">Transcription</keyword>
<evidence type="ECO:0000313" key="8">
    <source>
        <dbReference type="EMBL" id="KER18779.1"/>
    </source>
</evidence>
<dbReference type="GO" id="GO:0006351">
    <property type="term" value="P:DNA-templated transcription"/>
    <property type="evidence" value="ECO:0007669"/>
    <property type="project" value="InterPro"/>
</dbReference>